<evidence type="ECO:0000256" key="1">
    <source>
        <dbReference type="SAM" id="SignalP"/>
    </source>
</evidence>
<dbReference type="Proteomes" id="UP000255297">
    <property type="component" value="Unassembled WGS sequence"/>
</dbReference>
<feature type="chain" id="PRO_5016674061" evidence="1">
    <location>
        <begin position="27"/>
        <end position="189"/>
    </location>
</feature>
<dbReference type="EMBL" id="UGPB01000001">
    <property type="protein sequence ID" value="STY30271.1"/>
    <property type="molecule type" value="Genomic_DNA"/>
</dbReference>
<evidence type="ECO:0000259" key="2">
    <source>
        <dbReference type="Pfam" id="PF13628"/>
    </source>
</evidence>
<dbReference type="InterPro" id="IPR012347">
    <property type="entry name" value="Ferritin-like"/>
</dbReference>
<evidence type="ECO:0000313" key="4">
    <source>
        <dbReference type="Proteomes" id="UP000255297"/>
    </source>
</evidence>
<accession>A0A378LW76</accession>
<evidence type="ECO:0000313" key="3">
    <source>
        <dbReference type="EMBL" id="STY30271.1"/>
    </source>
</evidence>
<sequence length="189" mass="21249">MKSVKYLSFFLYFFVGALIFTQGSYAENTTNMSSEHMQKPNKKEGEILGTLSVVNKNEIAAAELAMKKSSNPQVKSYAKMLKKQHTQNLNEGSKLAKKLGITPIKNDKAKSLQKKGEQELHKLSSLNGKDFDKAYMKAMVKGHTDVLNMVDNKILPNVSNPTLKSFVESTRSHIQMHLDQGEKIQNELK</sequence>
<dbReference type="Pfam" id="PF13628">
    <property type="entry name" value="DUF4142"/>
    <property type="match status" value="1"/>
</dbReference>
<gene>
    <name evidence="3" type="ORF">NCTC11532_02324</name>
</gene>
<dbReference type="InterPro" id="IPR025419">
    <property type="entry name" value="DUF4142"/>
</dbReference>
<organism evidence="3 4">
    <name type="scientific">Legionella wadsworthii</name>
    <dbReference type="NCBI Taxonomy" id="28088"/>
    <lineage>
        <taxon>Bacteria</taxon>
        <taxon>Pseudomonadati</taxon>
        <taxon>Pseudomonadota</taxon>
        <taxon>Gammaproteobacteria</taxon>
        <taxon>Legionellales</taxon>
        <taxon>Legionellaceae</taxon>
        <taxon>Legionella</taxon>
    </lineage>
</organism>
<proteinExistence type="predicted"/>
<dbReference type="PANTHER" id="PTHR38593:SF1">
    <property type="entry name" value="BLR2558 PROTEIN"/>
    <property type="match status" value="1"/>
</dbReference>
<dbReference type="Gene3D" id="1.20.1260.10">
    <property type="match status" value="1"/>
</dbReference>
<protein>
    <submittedName>
        <fullName evidence="3">Predicted outer membrane protein</fullName>
    </submittedName>
</protein>
<keyword evidence="1" id="KW-0732">Signal</keyword>
<feature type="signal peptide" evidence="1">
    <location>
        <begin position="1"/>
        <end position="26"/>
    </location>
</feature>
<dbReference type="RefSeq" id="WP_051635490.1">
    <property type="nucleotide sequence ID" value="NZ_CAAAIS010000001.1"/>
</dbReference>
<dbReference type="AlphaFoldDB" id="A0A378LW76"/>
<feature type="domain" description="DUF4142" evidence="2">
    <location>
        <begin position="46"/>
        <end position="183"/>
    </location>
</feature>
<keyword evidence="4" id="KW-1185">Reference proteome</keyword>
<dbReference type="STRING" id="1122170.GCA_000701265_00162"/>
<dbReference type="PANTHER" id="PTHR38593">
    <property type="entry name" value="BLR2558 PROTEIN"/>
    <property type="match status" value="1"/>
</dbReference>
<name>A0A378LW76_9GAMM</name>
<reference evidence="3 4" key="1">
    <citation type="submission" date="2018-06" db="EMBL/GenBank/DDBJ databases">
        <authorList>
            <consortium name="Pathogen Informatics"/>
            <person name="Doyle S."/>
        </authorList>
    </citation>
    <scope>NUCLEOTIDE SEQUENCE [LARGE SCALE GENOMIC DNA]</scope>
    <source>
        <strain evidence="3 4">NCTC11532</strain>
    </source>
</reference>